<dbReference type="EMBL" id="CP037940">
    <property type="protein sequence ID" value="QBO37155.1"/>
    <property type="molecule type" value="Genomic_DNA"/>
</dbReference>
<organism evidence="1 2">
    <name type="scientific">Periweissella cryptocerci</name>
    <dbReference type="NCBI Taxonomy" id="2506420"/>
    <lineage>
        <taxon>Bacteria</taxon>
        <taxon>Bacillati</taxon>
        <taxon>Bacillota</taxon>
        <taxon>Bacilli</taxon>
        <taxon>Lactobacillales</taxon>
        <taxon>Lactobacillaceae</taxon>
        <taxon>Periweissella</taxon>
    </lineage>
</organism>
<proteinExistence type="predicted"/>
<dbReference type="AlphaFoldDB" id="A0A4V1AIY8"/>
<dbReference type="KEGG" id="wei:EQG49_12170"/>
<protein>
    <submittedName>
        <fullName evidence="1">Uncharacterized protein</fullName>
    </submittedName>
</protein>
<accession>A0A4V1AIY8</accession>
<evidence type="ECO:0000313" key="2">
    <source>
        <dbReference type="Proteomes" id="UP000292886"/>
    </source>
</evidence>
<reference evidence="2" key="1">
    <citation type="submission" date="2019-03" db="EMBL/GenBank/DDBJ databases">
        <title>Weissella sp. 26KH-42 Genome sequencing.</title>
        <authorList>
            <person name="Heo J."/>
            <person name="Kim S.-J."/>
            <person name="Kim J.-S."/>
            <person name="Hong S.-B."/>
            <person name="Kwon S.-W."/>
        </authorList>
    </citation>
    <scope>NUCLEOTIDE SEQUENCE [LARGE SCALE GENOMIC DNA]</scope>
    <source>
        <strain evidence="2">26KH-42</strain>
    </source>
</reference>
<sequence length="84" mass="9580">MITSSFFTNNFMQSFTEFDSFKDLLTAAGMPNDPGIFQTQAFNRFISLHTNFTSFSDMCLKAKAEQLEATEFKELSDNDLEPMV</sequence>
<keyword evidence="2" id="KW-1185">Reference proteome</keyword>
<name>A0A4V1AIY8_9LACO</name>
<dbReference type="Proteomes" id="UP000292886">
    <property type="component" value="Chromosome"/>
</dbReference>
<gene>
    <name evidence="1" type="ORF">EQG49_12170</name>
</gene>
<evidence type="ECO:0000313" key="1">
    <source>
        <dbReference type="EMBL" id="QBO37155.1"/>
    </source>
</evidence>